<dbReference type="InterPro" id="IPR017853">
    <property type="entry name" value="GH"/>
</dbReference>
<keyword evidence="3" id="KW-0326">Glycosidase</keyword>
<evidence type="ECO:0000256" key="4">
    <source>
        <dbReference type="PROSITE-ProRule" id="PRU10055"/>
    </source>
</evidence>
<dbReference type="PANTHER" id="PTHR10353">
    <property type="entry name" value="GLYCOSYL HYDROLASE"/>
    <property type="match status" value="1"/>
</dbReference>
<evidence type="ECO:0000313" key="6">
    <source>
        <dbReference type="EMBL" id="KAK4487740.1"/>
    </source>
</evidence>
<evidence type="ECO:0000256" key="3">
    <source>
        <dbReference type="ARBA" id="ARBA00023295"/>
    </source>
</evidence>
<dbReference type="SUPFAM" id="SSF51445">
    <property type="entry name" value="(Trans)glycosidases"/>
    <property type="match status" value="3"/>
</dbReference>
<evidence type="ECO:0000256" key="1">
    <source>
        <dbReference type="ARBA" id="ARBA00010838"/>
    </source>
</evidence>
<dbReference type="PRINTS" id="PR00131">
    <property type="entry name" value="GLHYDRLASE1"/>
</dbReference>
<keyword evidence="7" id="KW-1185">Reference proteome</keyword>
<comment type="similarity">
    <text evidence="1 5">Belongs to the glycosyl hydrolase 1 family.</text>
</comment>
<organism evidence="6 7">
    <name type="scientific">Penstemon davidsonii</name>
    <dbReference type="NCBI Taxonomy" id="160366"/>
    <lineage>
        <taxon>Eukaryota</taxon>
        <taxon>Viridiplantae</taxon>
        <taxon>Streptophyta</taxon>
        <taxon>Embryophyta</taxon>
        <taxon>Tracheophyta</taxon>
        <taxon>Spermatophyta</taxon>
        <taxon>Magnoliopsida</taxon>
        <taxon>eudicotyledons</taxon>
        <taxon>Gunneridae</taxon>
        <taxon>Pentapetalae</taxon>
        <taxon>asterids</taxon>
        <taxon>lamiids</taxon>
        <taxon>Lamiales</taxon>
        <taxon>Plantaginaceae</taxon>
        <taxon>Cheloneae</taxon>
        <taxon>Penstemon</taxon>
    </lineage>
</organism>
<dbReference type="Pfam" id="PF00232">
    <property type="entry name" value="Glyco_hydro_1"/>
    <property type="match status" value="3"/>
</dbReference>
<name>A0ABR0DES3_9LAMI</name>
<gene>
    <name evidence="6" type="ORF">RD792_005598</name>
</gene>
<reference evidence="6 7" key="1">
    <citation type="journal article" date="2023" name="bioRxiv">
        <title>Genome report: Whole genome sequence and annotation of Penstemon davidsonii.</title>
        <authorList>
            <person name="Ostevik K.L."/>
            <person name="Alabady M."/>
            <person name="Zhang M."/>
            <person name="Rausher M.D."/>
        </authorList>
    </citation>
    <scope>NUCLEOTIDE SEQUENCE [LARGE SCALE GENOMIC DNA]</scope>
    <source>
        <strain evidence="6">DNT005</strain>
        <tissue evidence="6">Whole leaf</tissue>
    </source>
</reference>
<evidence type="ECO:0000256" key="5">
    <source>
        <dbReference type="RuleBase" id="RU003690"/>
    </source>
</evidence>
<protein>
    <recommendedName>
        <fullName evidence="8">Beta-glucosidase</fullName>
    </recommendedName>
</protein>
<evidence type="ECO:0000313" key="7">
    <source>
        <dbReference type="Proteomes" id="UP001291926"/>
    </source>
</evidence>
<dbReference type="EMBL" id="JAYDYQ010001276">
    <property type="protein sequence ID" value="KAK4487740.1"/>
    <property type="molecule type" value="Genomic_DNA"/>
</dbReference>
<dbReference type="InterPro" id="IPR001360">
    <property type="entry name" value="Glyco_hydro_1"/>
</dbReference>
<dbReference type="InterPro" id="IPR018120">
    <property type="entry name" value="Glyco_hydro_1_AS"/>
</dbReference>
<proteinExistence type="inferred from homology"/>
<dbReference type="Proteomes" id="UP001291926">
    <property type="component" value="Unassembled WGS sequence"/>
</dbReference>
<dbReference type="PROSITE" id="PS00572">
    <property type="entry name" value="GLYCOSYL_HYDROL_F1_1"/>
    <property type="match status" value="1"/>
</dbReference>
<feature type="active site" description="Nucleophile" evidence="4">
    <location>
        <position position="453"/>
    </location>
</feature>
<evidence type="ECO:0008006" key="8">
    <source>
        <dbReference type="Google" id="ProtNLM"/>
    </source>
</evidence>
<comment type="caution">
    <text evidence="6">The sequence shown here is derived from an EMBL/GenBank/DDBJ whole genome shotgun (WGS) entry which is preliminary data.</text>
</comment>
<accession>A0ABR0DES3</accession>
<sequence length="701" mass="81133">MSKMLGPQSTEIIGEVRREHFGRDFVFGSATAAFQTKYWMAAMEMLPLTTINSIRHDDVKLMKNIGLEAYRFSISWPRILPGGRINAGINSEGIKFYSDLIDLLLAQGIEPYVTLFHWDLPLALELEYGGFLSDKIVKDFTEFAELCFWEFGDRVKNWITFNEGWTYCKFGYVVGTFPPGHGMSSVEQRNSKYRCCNHKGAWIQRIFSEIDEVKEPYQAAHNKFRAHANSVEAGIQRVCSEIDAFAEPYLKAHNLFLSNTDAVDVCSKGDPGTEPYKAAHNMLLAHAHAVDVYRKLFQKNQGGKIGMTNNCHYFEPLNDTDEDKAACIRALDWMLGWFVAPITTGDYPPNMRKSVKERLPKFSPDETKLIKGSYDFIGLNYYTTWYATNAPRQPGEKPTYLSDQELTTQTEKNKVPIGEPTGATWLFIVPRGIYNLLVYVKETYNTDLIYITENGMAEVNNPNLTISKATMDPQRVRYYNQHLWYLRKAIMEADVNVKAYFLWSFADNFEWAEGYTSRFGIFYIDFKDGRYTRVPKTSAIWWKNFFTKKSISGYLKREAKDIGHRCDLEKKPKGYGSDLEKKPKVMNGMAEVNNPNLTISKVRMDPLRVRYYNEHLWYLRKAIMEADVNVMAYFLWSFADNFEWVEGYTSRFGIFYIDFKDGRYTRVPKTSAIWWKNFFTKKSIRGSLKREATEIGHGCDL</sequence>
<dbReference type="PANTHER" id="PTHR10353:SF137">
    <property type="entry name" value="MYROSINASE 3-RELATED"/>
    <property type="match status" value="1"/>
</dbReference>
<keyword evidence="2" id="KW-0378">Hydrolase</keyword>
<dbReference type="Gene3D" id="3.20.20.80">
    <property type="entry name" value="Glycosidases"/>
    <property type="match status" value="3"/>
</dbReference>
<evidence type="ECO:0000256" key="2">
    <source>
        <dbReference type="ARBA" id="ARBA00022801"/>
    </source>
</evidence>